<dbReference type="EMBL" id="MSCH01000003">
    <property type="protein sequence ID" value="PQJ54121.1"/>
    <property type="molecule type" value="Genomic_DNA"/>
</dbReference>
<keyword evidence="1" id="KW-1133">Transmembrane helix</keyword>
<protein>
    <submittedName>
        <fullName evidence="2">Uncharacterized protein</fullName>
    </submittedName>
</protein>
<dbReference type="Proteomes" id="UP000239007">
    <property type="component" value="Unassembled WGS sequence"/>
</dbReference>
<keyword evidence="1" id="KW-0472">Membrane</keyword>
<evidence type="ECO:0000256" key="1">
    <source>
        <dbReference type="SAM" id="Phobius"/>
    </source>
</evidence>
<proteinExistence type="predicted"/>
<feature type="transmembrane region" description="Helical" evidence="1">
    <location>
        <begin position="60"/>
        <end position="83"/>
    </location>
</feature>
<feature type="transmembrane region" description="Helical" evidence="1">
    <location>
        <begin position="30"/>
        <end position="48"/>
    </location>
</feature>
<comment type="caution">
    <text evidence="2">The sequence shown here is derived from an EMBL/GenBank/DDBJ whole genome shotgun (WGS) entry which is preliminary data.</text>
</comment>
<evidence type="ECO:0000313" key="2">
    <source>
        <dbReference type="EMBL" id="PQJ54121.1"/>
    </source>
</evidence>
<sequence length="124" mass="13960">MQFFFIIAFSVLFIGFQLNAFIQRKRGLLVSIVFTSVVIVLLCIYAFFTESSSYARESQTIKLIVVNFIIFLIPSVVIVWLAWISRAVKPMTLHIISIVVAILLTAAFPLIALFTSCYTGLDCI</sequence>
<dbReference type="AlphaFoldDB" id="A0A2S7UXX8"/>
<keyword evidence="3" id="KW-1185">Reference proteome</keyword>
<reference evidence="2 3" key="1">
    <citation type="submission" date="2016-12" db="EMBL/GenBank/DDBJ databases">
        <title>Diversity of luminous bacteria.</title>
        <authorList>
            <person name="Yoshizawa S."/>
            <person name="Kogure K."/>
        </authorList>
    </citation>
    <scope>NUCLEOTIDE SEQUENCE [LARGE SCALE GENOMIC DNA]</scope>
    <source>
        <strain evidence="2 3">SA4-48</strain>
    </source>
</reference>
<gene>
    <name evidence="2" type="ORF">BTO11_10965</name>
</gene>
<name>A0A2S7UXX8_9GAMM</name>
<accession>A0A2S7UXX8</accession>
<organism evidence="2 3">
    <name type="scientific">Psychrosphaera saromensis</name>
    <dbReference type="NCBI Taxonomy" id="716813"/>
    <lineage>
        <taxon>Bacteria</taxon>
        <taxon>Pseudomonadati</taxon>
        <taxon>Pseudomonadota</taxon>
        <taxon>Gammaproteobacteria</taxon>
        <taxon>Alteromonadales</taxon>
        <taxon>Pseudoalteromonadaceae</taxon>
        <taxon>Psychrosphaera</taxon>
    </lineage>
</organism>
<keyword evidence="1" id="KW-0812">Transmembrane</keyword>
<evidence type="ECO:0000313" key="3">
    <source>
        <dbReference type="Proteomes" id="UP000239007"/>
    </source>
</evidence>
<feature type="transmembrane region" description="Helical" evidence="1">
    <location>
        <begin position="95"/>
        <end position="121"/>
    </location>
</feature>